<feature type="transmembrane region" description="Helical" evidence="1">
    <location>
        <begin position="26"/>
        <end position="50"/>
    </location>
</feature>
<evidence type="ECO:0008006" key="4">
    <source>
        <dbReference type="Google" id="ProtNLM"/>
    </source>
</evidence>
<dbReference type="EMBL" id="LLXZ01000191">
    <property type="protein sequence ID" value="KRQ97342.1"/>
    <property type="molecule type" value="Genomic_DNA"/>
</dbReference>
<dbReference type="RefSeq" id="WP_057839319.1">
    <property type="nucleotide sequence ID" value="NZ_LLXZ01000191.1"/>
</dbReference>
<protein>
    <recommendedName>
        <fullName evidence="4">Histidine kinase</fullName>
    </recommendedName>
</protein>
<keyword evidence="1" id="KW-0472">Membrane</keyword>
<organism evidence="2 3">
    <name type="scientific">Bradyrhizobium jicamae</name>
    <dbReference type="NCBI Taxonomy" id="280332"/>
    <lineage>
        <taxon>Bacteria</taxon>
        <taxon>Pseudomonadati</taxon>
        <taxon>Pseudomonadota</taxon>
        <taxon>Alphaproteobacteria</taxon>
        <taxon>Hyphomicrobiales</taxon>
        <taxon>Nitrobacteraceae</taxon>
        <taxon>Bradyrhizobium</taxon>
    </lineage>
</organism>
<evidence type="ECO:0000256" key="1">
    <source>
        <dbReference type="SAM" id="Phobius"/>
    </source>
</evidence>
<dbReference type="Proteomes" id="UP000050863">
    <property type="component" value="Unassembled WGS sequence"/>
</dbReference>
<sequence length="74" mass="8041">MSSVEGEDALLASAKPPKVRRRRLRAILLALVTQYAIIATVVGLSLAAMLRYLVTPQIVAKFEAIEAALKRLPP</sequence>
<evidence type="ECO:0000313" key="3">
    <source>
        <dbReference type="Proteomes" id="UP000050863"/>
    </source>
</evidence>
<proteinExistence type="predicted"/>
<dbReference type="OrthoDB" id="8247653at2"/>
<keyword evidence="1" id="KW-0812">Transmembrane</keyword>
<name>A0A0R3KUS8_9BRAD</name>
<accession>A0A0R3KUS8</accession>
<dbReference type="STRING" id="280332.CQ12_01215"/>
<reference evidence="2 3" key="1">
    <citation type="submission" date="2014-03" db="EMBL/GenBank/DDBJ databases">
        <title>Bradyrhizobium valentinum sp. nov., isolated from effective nodules of Lupinus mariae-josephae, a lupine endemic of basic-lime soils in Eastern Spain.</title>
        <authorList>
            <person name="Duran D."/>
            <person name="Rey L."/>
            <person name="Navarro A."/>
            <person name="Busquets A."/>
            <person name="Imperial J."/>
            <person name="Ruiz-Argueso T."/>
        </authorList>
    </citation>
    <scope>NUCLEOTIDE SEQUENCE [LARGE SCALE GENOMIC DNA]</scope>
    <source>
        <strain evidence="2 3">PAC68</strain>
    </source>
</reference>
<keyword evidence="3" id="KW-1185">Reference proteome</keyword>
<dbReference type="AlphaFoldDB" id="A0A0R3KUS8"/>
<evidence type="ECO:0000313" key="2">
    <source>
        <dbReference type="EMBL" id="KRQ97342.1"/>
    </source>
</evidence>
<comment type="caution">
    <text evidence="2">The sequence shown here is derived from an EMBL/GenBank/DDBJ whole genome shotgun (WGS) entry which is preliminary data.</text>
</comment>
<keyword evidence="1" id="KW-1133">Transmembrane helix</keyword>
<gene>
    <name evidence="2" type="ORF">CQ12_01215</name>
</gene>